<dbReference type="PANTHER" id="PTHR19920">
    <property type="entry name" value="WD40 PROTEIN CIAO1"/>
    <property type="match status" value="1"/>
</dbReference>
<dbReference type="Gene3D" id="2.130.10.10">
    <property type="entry name" value="YVTN repeat-like/Quinoprotein amine dehydrogenase"/>
    <property type="match status" value="1"/>
</dbReference>
<dbReference type="PANTHER" id="PTHR19920:SF0">
    <property type="entry name" value="CYTOSOLIC IRON-SULFUR PROTEIN ASSEMBLY PROTEIN CIAO1-RELATED"/>
    <property type="match status" value="1"/>
</dbReference>
<dbReference type="PRINTS" id="PR00320">
    <property type="entry name" value="GPROTEINBRPT"/>
</dbReference>
<dbReference type="OrthoDB" id="284782at2759"/>
<sequence>DAVWQVSWHPTRCELVACGADKRLRLFSGATAPGAADARALAFTRRRAWKTVAVAPDAHRRTVRTVAYAPRGVGDSGALVASGGFDGLTAVWEIVPTDGAAGGDVEFECLATLEGHENEVKCVGWSATGAYIATCSRDKSIWIWEVTNESDFDCLAVLQEHTQDVKCIAWHPTDDTLLASASYDDTIKIWQGDELGDGDWFCIATLQGHTSTVWAIDFDPTGRYLASVSDDRSLRIWARTDAPVATAALGPGTSRYQPEPRWELLATFSDLHDGPIYSVAWSKTPAAASAAATTTSATTASTAPIEAIATCGGDNAIALLAVHRDADGAIPATGGVVLASRVDHAHGTRDANCVRWCPHTETPDHRLLASAGDDGRVRIWRL</sequence>
<proteinExistence type="inferred from homology"/>
<evidence type="ECO:0008006" key="6">
    <source>
        <dbReference type="Google" id="ProtNLM"/>
    </source>
</evidence>
<evidence type="ECO:0000256" key="1">
    <source>
        <dbReference type="ARBA" id="ARBA00022574"/>
    </source>
</evidence>
<dbReference type="InterPro" id="IPR001680">
    <property type="entry name" value="WD40_rpt"/>
</dbReference>
<feature type="repeat" description="WD" evidence="3">
    <location>
        <begin position="56"/>
        <end position="94"/>
    </location>
</feature>
<dbReference type="CDD" id="cd00200">
    <property type="entry name" value="WD40"/>
    <property type="match status" value="1"/>
</dbReference>
<feature type="repeat" description="WD" evidence="3">
    <location>
        <begin position="158"/>
        <end position="191"/>
    </location>
</feature>
<dbReference type="GO" id="GO:0097361">
    <property type="term" value="C:cytosolic [4Fe-4S] assembly targeting complex"/>
    <property type="evidence" value="ECO:0007669"/>
    <property type="project" value="InterPro"/>
</dbReference>
<keyword evidence="1 3" id="KW-0853">WD repeat</keyword>
<keyword evidence="2" id="KW-0677">Repeat</keyword>
<dbReference type="InterPro" id="IPR019775">
    <property type="entry name" value="WD40_repeat_CS"/>
</dbReference>
<dbReference type="Proteomes" id="UP000274922">
    <property type="component" value="Unassembled WGS sequence"/>
</dbReference>
<evidence type="ECO:0000313" key="5">
    <source>
        <dbReference type="Proteomes" id="UP000274922"/>
    </source>
</evidence>
<name>A0A4V1IUQ2_9FUNG</name>
<feature type="repeat" description="WD" evidence="3">
    <location>
        <begin position="113"/>
        <end position="148"/>
    </location>
</feature>
<dbReference type="HAMAP" id="MF_03037">
    <property type="entry name" value="ciao1"/>
    <property type="match status" value="1"/>
</dbReference>
<keyword evidence="5" id="KW-1185">Reference proteome</keyword>
<reference evidence="5" key="1">
    <citation type="journal article" date="2018" name="Nat. Microbiol.">
        <title>Leveraging single-cell genomics to expand the fungal tree of life.</title>
        <authorList>
            <person name="Ahrendt S.R."/>
            <person name="Quandt C.A."/>
            <person name="Ciobanu D."/>
            <person name="Clum A."/>
            <person name="Salamov A."/>
            <person name="Andreopoulos B."/>
            <person name="Cheng J.F."/>
            <person name="Woyke T."/>
            <person name="Pelin A."/>
            <person name="Henrissat B."/>
            <person name="Reynolds N.K."/>
            <person name="Benny G.L."/>
            <person name="Smith M.E."/>
            <person name="James T.Y."/>
            <person name="Grigoriev I.V."/>
        </authorList>
    </citation>
    <scope>NUCLEOTIDE SEQUENCE [LARGE SCALE GENOMIC DNA]</scope>
    <source>
        <strain evidence="5">ATCC 52028</strain>
    </source>
</reference>
<evidence type="ECO:0000313" key="4">
    <source>
        <dbReference type="EMBL" id="RKP01349.1"/>
    </source>
</evidence>
<gene>
    <name evidence="4" type="ORF">CXG81DRAFT_7916</name>
</gene>
<feature type="non-terminal residue" evidence="4">
    <location>
        <position position="382"/>
    </location>
</feature>
<dbReference type="InterPro" id="IPR028608">
    <property type="entry name" value="CIAO1/Cia1"/>
</dbReference>
<accession>A0A4V1IUQ2</accession>
<organism evidence="4 5">
    <name type="scientific">Caulochytrium protostelioides</name>
    <dbReference type="NCBI Taxonomy" id="1555241"/>
    <lineage>
        <taxon>Eukaryota</taxon>
        <taxon>Fungi</taxon>
        <taxon>Fungi incertae sedis</taxon>
        <taxon>Chytridiomycota</taxon>
        <taxon>Chytridiomycota incertae sedis</taxon>
        <taxon>Chytridiomycetes</taxon>
        <taxon>Caulochytriales</taxon>
        <taxon>Caulochytriaceae</taxon>
        <taxon>Caulochytrium</taxon>
    </lineage>
</organism>
<dbReference type="SUPFAM" id="SSF50978">
    <property type="entry name" value="WD40 repeat-like"/>
    <property type="match status" value="1"/>
</dbReference>
<dbReference type="InterPro" id="IPR036322">
    <property type="entry name" value="WD40_repeat_dom_sf"/>
</dbReference>
<feature type="repeat" description="WD" evidence="3">
    <location>
        <begin position="206"/>
        <end position="237"/>
    </location>
</feature>
<dbReference type="AlphaFoldDB" id="A0A4V1IUQ2"/>
<dbReference type="GO" id="GO:0016226">
    <property type="term" value="P:iron-sulfur cluster assembly"/>
    <property type="evidence" value="ECO:0007669"/>
    <property type="project" value="InterPro"/>
</dbReference>
<dbReference type="PROSITE" id="PS50082">
    <property type="entry name" value="WD_REPEATS_2"/>
    <property type="match status" value="5"/>
</dbReference>
<feature type="repeat" description="WD" evidence="3">
    <location>
        <begin position="362"/>
        <end position="382"/>
    </location>
</feature>
<evidence type="ECO:0000256" key="3">
    <source>
        <dbReference type="PROSITE-ProRule" id="PRU00221"/>
    </source>
</evidence>
<dbReference type="STRING" id="1555241.A0A4V1IUQ2"/>
<dbReference type="PROSITE" id="PS50294">
    <property type="entry name" value="WD_REPEATS_REGION"/>
    <property type="match status" value="4"/>
</dbReference>
<dbReference type="EMBL" id="ML014175">
    <property type="protein sequence ID" value="RKP01349.1"/>
    <property type="molecule type" value="Genomic_DNA"/>
</dbReference>
<dbReference type="PROSITE" id="PS00678">
    <property type="entry name" value="WD_REPEATS_1"/>
    <property type="match status" value="2"/>
</dbReference>
<feature type="non-terminal residue" evidence="4">
    <location>
        <position position="1"/>
    </location>
</feature>
<dbReference type="Pfam" id="PF00400">
    <property type="entry name" value="WD40"/>
    <property type="match status" value="5"/>
</dbReference>
<dbReference type="InterPro" id="IPR015943">
    <property type="entry name" value="WD40/YVTN_repeat-like_dom_sf"/>
</dbReference>
<dbReference type="SMART" id="SM00320">
    <property type="entry name" value="WD40"/>
    <property type="match status" value="7"/>
</dbReference>
<dbReference type="InterPro" id="IPR020472">
    <property type="entry name" value="WD40_PAC1"/>
</dbReference>
<evidence type="ECO:0000256" key="2">
    <source>
        <dbReference type="ARBA" id="ARBA00022737"/>
    </source>
</evidence>
<protein>
    <recommendedName>
        <fullName evidence="6">WD40 repeat-like protein</fullName>
    </recommendedName>
</protein>